<keyword evidence="1" id="KW-0812">Transmembrane</keyword>
<evidence type="ECO:0000313" key="2">
    <source>
        <dbReference type="EMBL" id="MEU8132689.1"/>
    </source>
</evidence>
<proteinExistence type="predicted"/>
<organism evidence="2 3">
    <name type="scientific">Streptodolium elevatio</name>
    <dbReference type="NCBI Taxonomy" id="3157996"/>
    <lineage>
        <taxon>Bacteria</taxon>
        <taxon>Bacillati</taxon>
        <taxon>Actinomycetota</taxon>
        <taxon>Actinomycetes</taxon>
        <taxon>Kitasatosporales</taxon>
        <taxon>Streptomycetaceae</taxon>
        <taxon>Streptodolium</taxon>
    </lineage>
</organism>
<keyword evidence="3" id="KW-1185">Reference proteome</keyword>
<dbReference type="RefSeq" id="WP_358348923.1">
    <property type="nucleotide sequence ID" value="NZ_JBEZFP010000007.1"/>
</dbReference>
<gene>
    <name evidence="2" type="ORF">AB0C36_04185</name>
</gene>
<evidence type="ECO:0000256" key="1">
    <source>
        <dbReference type="SAM" id="Phobius"/>
    </source>
</evidence>
<evidence type="ECO:0000313" key="3">
    <source>
        <dbReference type="Proteomes" id="UP001551482"/>
    </source>
</evidence>
<protein>
    <recommendedName>
        <fullName evidence="4">DUF3311 domain-containing protein</fullName>
    </recommendedName>
</protein>
<keyword evidence="1" id="KW-0472">Membrane</keyword>
<keyword evidence="1" id="KW-1133">Transmembrane helix</keyword>
<sequence length="70" mass="8111">MRRSPVVLLPVIPVVALLSAVWLPFVNTEDLWFGVPRLFVWCSFWVFMITPVLLVVERDRRAREEGGDGR</sequence>
<reference evidence="2 3" key="1">
    <citation type="submission" date="2024-06" db="EMBL/GenBank/DDBJ databases">
        <title>The Natural Products Discovery Center: Release of the First 8490 Sequenced Strains for Exploring Actinobacteria Biosynthetic Diversity.</title>
        <authorList>
            <person name="Kalkreuter E."/>
            <person name="Kautsar S.A."/>
            <person name="Yang D."/>
            <person name="Bader C.D."/>
            <person name="Teijaro C.N."/>
            <person name="Fluegel L."/>
            <person name="Davis C.M."/>
            <person name="Simpson J.R."/>
            <person name="Lauterbach L."/>
            <person name="Steele A.D."/>
            <person name="Gui C."/>
            <person name="Meng S."/>
            <person name="Li G."/>
            <person name="Viehrig K."/>
            <person name="Ye F."/>
            <person name="Su P."/>
            <person name="Kiefer A.F."/>
            <person name="Nichols A."/>
            <person name="Cepeda A.J."/>
            <person name="Yan W."/>
            <person name="Fan B."/>
            <person name="Jiang Y."/>
            <person name="Adhikari A."/>
            <person name="Zheng C.-J."/>
            <person name="Schuster L."/>
            <person name="Cowan T.M."/>
            <person name="Smanski M.J."/>
            <person name="Chevrette M.G."/>
            <person name="De Carvalho L.P.S."/>
            <person name="Shen B."/>
        </authorList>
    </citation>
    <scope>NUCLEOTIDE SEQUENCE [LARGE SCALE GENOMIC DNA]</scope>
    <source>
        <strain evidence="2 3">NPDC048946</strain>
    </source>
</reference>
<evidence type="ECO:0008006" key="4">
    <source>
        <dbReference type="Google" id="ProtNLM"/>
    </source>
</evidence>
<dbReference type="Proteomes" id="UP001551482">
    <property type="component" value="Unassembled WGS sequence"/>
</dbReference>
<comment type="caution">
    <text evidence="2">The sequence shown here is derived from an EMBL/GenBank/DDBJ whole genome shotgun (WGS) entry which is preliminary data.</text>
</comment>
<feature type="transmembrane region" description="Helical" evidence="1">
    <location>
        <begin position="38"/>
        <end position="56"/>
    </location>
</feature>
<name>A0ABV3DAB5_9ACTN</name>
<accession>A0ABV3DAB5</accession>
<feature type="transmembrane region" description="Helical" evidence="1">
    <location>
        <begin position="7"/>
        <end position="26"/>
    </location>
</feature>
<dbReference type="EMBL" id="JBEZFP010000007">
    <property type="protein sequence ID" value="MEU8132689.1"/>
    <property type="molecule type" value="Genomic_DNA"/>
</dbReference>